<feature type="domain" description="LysM" evidence="4">
    <location>
        <begin position="249"/>
        <end position="293"/>
    </location>
</feature>
<keyword evidence="5" id="KW-0378">Hydrolase</keyword>
<dbReference type="Gene3D" id="2.70.70.10">
    <property type="entry name" value="Glucose Permease (Domain IIA)"/>
    <property type="match status" value="1"/>
</dbReference>
<dbReference type="SMART" id="SM00257">
    <property type="entry name" value="LysM"/>
    <property type="match status" value="2"/>
</dbReference>
<dbReference type="Pfam" id="PF01551">
    <property type="entry name" value="Peptidase_M23"/>
    <property type="match status" value="1"/>
</dbReference>
<feature type="compositionally biased region" description="Basic and acidic residues" evidence="2">
    <location>
        <begin position="308"/>
        <end position="322"/>
    </location>
</feature>
<comment type="caution">
    <text evidence="5">The sequence shown here is derived from an EMBL/GenBank/DDBJ whole genome shotgun (WGS) entry which is preliminary data.</text>
</comment>
<dbReference type="PROSITE" id="PS51257">
    <property type="entry name" value="PROKAR_LIPOPROTEIN"/>
    <property type="match status" value="1"/>
</dbReference>
<dbReference type="EMBL" id="JBEPSM010000001">
    <property type="protein sequence ID" value="MET4633198.1"/>
    <property type="molecule type" value="Genomic_DNA"/>
</dbReference>
<dbReference type="InterPro" id="IPR011055">
    <property type="entry name" value="Dup_hybrid_motif"/>
</dbReference>
<dbReference type="Gene3D" id="3.10.350.10">
    <property type="entry name" value="LysM domain"/>
    <property type="match status" value="2"/>
</dbReference>
<feature type="chain" id="PRO_5047458330" evidence="3">
    <location>
        <begin position="31"/>
        <end position="510"/>
    </location>
</feature>
<evidence type="ECO:0000259" key="4">
    <source>
        <dbReference type="PROSITE" id="PS51782"/>
    </source>
</evidence>
<dbReference type="CDD" id="cd00118">
    <property type="entry name" value="LysM"/>
    <property type="match status" value="2"/>
</dbReference>
<evidence type="ECO:0000256" key="2">
    <source>
        <dbReference type="SAM" id="MobiDB-lite"/>
    </source>
</evidence>
<organism evidence="5 6">
    <name type="scientific">Kaistia defluvii</name>
    <dbReference type="NCBI Taxonomy" id="410841"/>
    <lineage>
        <taxon>Bacteria</taxon>
        <taxon>Pseudomonadati</taxon>
        <taxon>Pseudomonadota</taxon>
        <taxon>Alphaproteobacteria</taxon>
        <taxon>Hyphomicrobiales</taxon>
        <taxon>Kaistiaceae</taxon>
        <taxon>Kaistia</taxon>
    </lineage>
</organism>
<feature type="compositionally biased region" description="Low complexity" evidence="2">
    <location>
        <begin position="129"/>
        <end position="143"/>
    </location>
</feature>
<dbReference type="InterPro" id="IPR018392">
    <property type="entry name" value="LysM"/>
</dbReference>
<dbReference type="InterPro" id="IPR036779">
    <property type="entry name" value="LysM_dom_sf"/>
</dbReference>
<dbReference type="CDD" id="cd12797">
    <property type="entry name" value="M23_peptidase"/>
    <property type="match status" value="1"/>
</dbReference>
<feature type="region of interest" description="Disordered" evidence="2">
    <location>
        <begin position="50"/>
        <end position="155"/>
    </location>
</feature>
<dbReference type="SUPFAM" id="SSF51261">
    <property type="entry name" value="Duplicated hybrid motif"/>
    <property type="match status" value="1"/>
</dbReference>
<feature type="compositionally biased region" description="Polar residues" evidence="2">
    <location>
        <begin position="106"/>
        <end position="128"/>
    </location>
</feature>
<evidence type="ECO:0000313" key="6">
    <source>
        <dbReference type="Proteomes" id="UP001549321"/>
    </source>
</evidence>
<dbReference type="Proteomes" id="UP001549321">
    <property type="component" value="Unassembled WGS sequence"/>
</dbReference>
<evidence type="ECO:0000256" key="3">
    <source>
        <dbReference type="SAM" id="SignalP"/>
    </source>
</evidence>
<dbReference type="InterPro" id="IPR050570">
    <property type="entry name" value="Cell_wall_metabolism_enzyme"/>
</dbReference>
<protein>
    <submittedName>
        <fullName evidence="5">Murein DD-endopeptidase MepM/ murein hydrolase activator NlpD</fullName>
    </submittedName>
</protein>
<comment type="similarity">
    <text evidence="1">Belongs to the E.coli NlpD/Haemophilus LppB family.</text>
</comment>
<dbReference type="Pfam" id="PF01476">
    <property type="entry name" value="LysM"/>
    <property type="match status" value="2"/>
</dbReference>
<sequence length="510" mass="52055">MCRNASSFRSRTLSQVAVIALLSGLTAACSADGSRYGSIFTGSTANQKQIIGGSQPMPAPVDYSSNNSDVVATPPPSRGVSRSDLPPMLPGVQQGSQQPMAAAPSYGSSATYQQPRSYTPPSDTVGSIQSSAPAQVASAAQPPRRGGAWSTEGGTVVTLGPGETLSSVSRRYGVPIKELARVNNIGNPSQVGAGTRLTIPTYGQGNAAVAEAPAASSPQGRDNTQLVAGPAPAGERKPMASAEGAPLNGLHVVSPGQTLSSIARLYGVSAKDLAAANSLTSTNQLKSGQKLRIPGNNGNPQAVALRNDPTRREEKPQGEDPNAKPNAANAPQKSLGDEAAAAAKPTETASIAKPATPNQPVAYAPPSEPATPAATNASADPGSANGTTFRWPVRGRIITGFGASATGEKNDGINLAVPEGTSIKAAEAGTVIYAGNELEGYGNLVLVRHADGWVSAYAHNSKILVKRGDAVRRGQIISQAGASGSVNAPQLHFELRRGSKPVNPLDYLQS</sequence>
<feature type="domain" description="LysM" evidence="4">
    <location>
        <begin position="155"/>
        <end position="199"/>
    </location>
</feature>
<dbReference type="SUPFAM" id="SSF54106">
    <property type="entry name" value="LysM domain"/>
    <property type="match status" value="2"/>
</dbReference>
<keyword evidence="3" id="KW-0732">Signal</keyword>
<feature type="region of interest" description="Disordered" evidence="2">
    <location>
        <begin position="282"/>
        <end position="388"/>
    </location>
</feature>
<accession>A0ABV2QVZ8</accession>
<dbReference type="PANTHER" id="PTHR21666">
    <property type="entry name" value="PEPTIDASE-RELATED"/>
    <property type="match status" value="1"/>
</dbReference>
<dbReference type="PANTHER" id="PTHR21666:SF263">
    <property type="entry name" value="MUREIN HYDROLASE ACTIVATOR NLPD"/>
    <property type="match status" value="1"/>
</dbReference>
<evidence type="ECO:0000313" key="5">
    <source>
        <dbReference type="EMBL" id="MET4633198.1"/>
    </source>
</evidence>
<dbReference type="GO" id="GO:0016787">
    <property type="term" value="F:hydrolase activity"/>
    <property type="evidence" value="ECO:0007669"/>
    <property type="project" value="UniProtKB-KW"/>
</dbReference>
<dbReference type="PROSITE" id="PS51782">
    <property type="entry name" value="LYSM"/>
    <property type="match status" value="2"/>
</dbReference>
<name>A0ABV2QVZ8_9HYPH</name>
<proteinExistence type="inferred from homology"/>
<feature type="compositionally biased region" description="Low complexity" evidence="2">
    <location>
        <begin position="362"/>
        <end position="381"/>
    </location>
</feature>
<keyword evidence="6" id="KW-1185">Reference proteome</keyword>
<evidence type="ECO:0000256" key="1">
    <source>
        <dbReference type="ARBA" id="ARBA00038420"/>
    </source>
</evidence>
<feature type="region of interest" description="Disordered" evidence="2">
    <location>
        <begin position="211"/>
        <end position="243"/>
    </location>
</feature>
<reference evidence="5 6" key="1">
    <citation type="submission" date="2024-06" db="EMBL/GenBank/DDBJ databases">
        <title>Sorghum-associated microbial communities from plants grown in Nebraska, USA.</title>
        <authorList>
            <person name="Schachtman D."/>
        </authorList>
    </citation>
    <scope>NUCLEOTIDE SEQUENCE [LARGE SCALE GENOMIC DNA]</scope>
    <source>
        <strain evidence="5 6">3207</strain>
    </source>
</reference>
<feature type="signal peptide" evidence="3">
    <location>
        <begin position="1"/>
        <end position="30"/>
    </location>
</feature>
<gene>
    <name evidence="5" type="ORF">ABIE08_001111</name>
</gene>
<dbReference type="InterPro" id="IPR016047">
    <property type="entry name" value="M23ase_b-sheet_dom"/>
</dbReference>